<feature type="region of interest" description="Disordered" evidence="1">
    <location>
        <begin position="69"/>
        <end position="95"/>
    </location>
</feature>
<evidence type="ECO:0000313" key="3">
    <source>
        <dbReference type="Proteomes" id="UP001341840"/>
    </source>
</evidence>
<reference evidence="2 3" key="1">
    <citation type="journal article" date="2023" name="Plants (Basel)">
        <title>Bridging the Gap: Combining Genomics and Transcriptomics Approaches to Understand Stylosanthes scabra, an Orphan Legume from the Brazilian Caatinga.</title>
        <authorList>
            <person name="Ferreira-Neto J.R.C."/>
            <person name="da Silva M.D."/>
            <person name="Binneck E."/>
            <person name="de Melo N.F."/>
            <person name="da Silva R.H."/>
            <person name="de Melo A.L.T.M."/>
            <person name="Pandolfi V."/>
            <person name="Bustamante F.O."/>
            <person name="Brasileiro-Vidal A.C."/>
            <person name="Benko-Iseppon A.M."/>
        </authorList>
    </citation>
    <scope>NUCLEOTIDE SEQUENCE [LARGE SCALE GENOMIC DNA]</scope>
    <source>
        <tissue evidence="2">Leaves</tissue>
    </source>
</reference>
<organism evidence="2 3">
    <name type="scientific">Stylosanthes scabra</name>
    <dbReference type="NCBI Taxonomy" id="79078"/>
    <lineage>
        <taxon>Eukaryota</taxon>
        <taxon>Viridiplantae</taxon>
        <taxon>Streptophyta</taxon>
        <taxon>Embryophyta</taxon>
        <taxon>Tracheophyta</taxon>
        <taxon>Spermatophyta</taxon>
        <taxon>Magnoliopsida</taxon>
        <taxon>eudicotyledons</taxon>
        <taxon>Gunneridae</taxon>
        <taxon>Pentapetalae</taxon>
        <taxon>rosids</taxon>
        <taxon>fabids</taxon>
        <taxon>Fabales</taxon>
        <taxon>Fabaceae</taxon>
        <taxon>Papilionoideae</taxon>
        <taxon>50 kb inversion clade</taxon>
        <taxon>dalbergioids sensu lato</taxon>
        <taxon>Dalbergieae</taxon>
        <taxon>Pterocarpus clade</taxon>
        <taxon>Stylosanthes</taxon>
    </lineage>
</organism>
<gene>
    <name evidence="2" type="ORF">PIB30_027458</name>
</gene>
<accession>A0ABU6Z7F7</accession>
<dbReference type="PANTHER" id="PTHR34222:SF99">
    <property type="entry name" value="PROTEIN, PUTATIVE-RELATED"/>
    <property type="match status" value="1"/>
</dbReference>
<sequence length="151" mass="16485">MQHQQGGNSSSRGRGRGRGGGKANTTQKTFGRGYTSKLCTYCNRVGHLVENCYKKNGFPARWKQKSANHISTEGEIEDSGASVEITDSGQEESGNETVLVLTPDQKQTLMALLQQPLIAAPSSVNHITSSATLTQPKDSLILVVRYRHFLH</sequence>
<comment type="caution">
    <text evidence="2">The sequence shown here is derived from an EMBL/GenBank/DDBJ whole genome shotgun (WGS) entry which is preliminary data.</text>
</comment>
<feature type="compositionally biased region" description="Low complexity" evidence="1">
    <location>
        <begin position="1"/>
        <end position="12"/>
    </location>
</feature>
<name>A0ABU6Z7F7_9FABA</name>
<protein>
    <submittedName>
        <fullName evidence="2">Uncharacterized protein</fullName>
    </submittedName>
</protein>
<keyword evidence="3" id="KW-1185">Reference proteome</keyword>
<dbReference type="Proteomes" id="UP001341840">
    <property type="component" value="Unassembled WGS sequence"/>
</dbReference>
<evidence type="ECO:0000313" key="2">
    <source>
        <dbReference type="EMBL" id="MED6218532.1"/>
    </source>
</evidence>
<dbReference type="PANTHER" id="PTHR34222">
    <property type="entry name" value="GAG_PRE-INTEGRS DOMAIN-CONTAINING PROTEIN"/>
    <property type="match status" value="1"/>
</dbReference>
<proteinExistence type="predicted"/>
<feature type="region of interest" description="Disordered" evidence="1">
    <location>
        <begin position="1"/>
        <end position="29"/>
    </location>
</feature>
<dbReference type="EMBL" id="JASCZI010271966">
    <property type="protein sequence ID" value="MED6218532.1"/>
    <property type="molecule type" value="Genomic_DNA"/>
</dbReference>
<evidence type="ECO:0000256" key="1">
    <source>
        <dbReference type="SAM" id="MobiDB-lite"/>
    </source>
</evidence>